<dbReference type="InterPro" id="IPR036770">
    <property type="entry name" value="Ankyrin_rpt-contain_sf"/>
</dbReference>
<evidence type="ECO:0000256" key="1">
    <source>
        <dbReference type="ARBA" id="ARBA00022737"/>
    </source>
</evidence>
<dbReference type="SUPFAM" id="SSF48403">
    <property type="entry name" value="Ankyrin repeat"/>
    <property type="match status" value="1"/>
</dbReference>
<dbReference type="PRINTS" id="PR01415">
    <property type="entry name" value="ANKYRIN"/>
</dbReference>
<evidence type="ECO:0000313" key="3">
    <source>
        <dbReference type="EMBL" id="WEW55977.1"/>
    </source>
</evidence>
<gene>
    <name evidence="3" type="ORF">PRK78_001412</name>
</gene>
<name>A0AAF0IGN4_9EURO</name>
<accession>A0AAF0IGN4</accession>
<dbReference type="Proteomes" id="UP001219355">
    <property type="component" value="Chromosome 1"/>
</dbReference>
<evidence type="ECO:0000313" key="4">
    <source>
        <dbReference type="Proteomes" id="UP001219355"/>
    </source>
</evidence>
<sequence length="369" mass="40514">MSLTALPTELILQVADYLAEPDLNRFVQTSKAAAEVLTPALYDRGFSCATFPRSELLGHLLNADEAAVAVNFYGLLLKNQSISSGSKSDSSRLTRTKLFSISRFRALPCLRLWKSPYITDYFTHHLSQSKLVSSTDEQQISLLHIIAEAGNAAVAHILIDRGANVNATDYYRRQPLHLACSEGRTETIKLLLDSGANILAQDSFGITPFAYVARANNPDAMTVVVEYAKRINGDLFLPNIDGATPLHTAAADGDEKTVRYLLDLGGDPCAVDRVGRPPLERAIGGSKLRVARVLVEEMIRIGWDVSSSYAGRTALHDAVWVKNRAIIKFLVGVGANVEQQDVFGKTPTDIALQWKVPLNWFDCAERQKT</sequence>
<evidence type="ECO:0008006" key="5">
    <source>
        <dbReference type="Google" id="ProtNLM"/>
    </source>
</evidence>
<dbReference type="Pfam" id="PF00023">
    <property type="entry name" value="Ank"/>
    <property type="match status" value="2"/>
</dbReference>
<dbReference type="AlphaFoldDB" id="A0AAF0IGN4"/>
<reference evidence="3" key="1">
    <citation type="submission" date="2023-03" db="EMBL/GenBank/DDBJ databases">
        <title>Emydomyces testavorans Genome Sequence.</title>
        <authorList>
            <person name="Hoyer L."/>
        </authorList>
    </citation>
    <scope>NUCLEOTIDE SEQUENCE</scope>
    <source>
        <strain evidence="3">16-2883</strain>
    </source>
</reference>
<dbReference type="InterPro" id="IPR002110">
    <property type="entry name" value="Ankyrin_rpt"/>
</dbReference>
<keyword evidence="4" id="KW-1185">Reference proteome</keyword>
<dbReference type="PANTHER" id="PTHR24171">
    <property type="entry name" value="ANKYRIN REPEAT DOMAIN-CONTAINING PROTEIN 39-RELATED"/>
    <property type="match status" value="1"/>
</dbReference>
<keyword evidence="1" id="KW-0677">Repeat</keyword>
<organism evidence="3 4">
    <name type="scientific">Emydomyces testavorans</name>
    <dbReference type="NCBI Taxonomy" id="2070801"/>
    <lineage>
        <taxon>Eukaryota</taxon>
        <taxon>Fungi</taxon>
        <taxon>Dikarya</taxon>
        <taxon>Ascomycota</taxon>
        <taxon>Pezizomycotina</taxon>
        <taxon>Eurotiomycetes</taxon>
        <taxon>Eurotiomycetidae</taxon>
        <taxon>Onygenales</taxon>
        <taxon>Nannizziopsiaceae</taxon>
        <taxon>Emydomyces</taxon>
    </lineage>
</organism>
<keyword evidence="2" id="KW-0040">ANK repeat</keyword>
<proteinExistence type="predicted"/>
<evidence type="ECO:0000256" key="2">
    <source>
        <dbReference type="ARBA" id="ARBA00023043"/>
    </source>
</evidence>
<dbReference type="PANTHER" id="PTHR24171:SF9">
    <property type="entry name" value="ANKYRIN REPEAT DOMAIN-CONTAINING PROTEIN 39"/>
    <property type="match status" value="1"/>
</dbReference>
<dbReference type="Pfam" id="PF12796">
    <property type="entry name" value="Ank_2"/>
    <property type="match status" value="1"/>
</dbReference>
<protein>
    <recommendedName>
        <fullName evidence="5">Ankyrin repeat protein</fullName>
    </recommendedName>
</protein>
<dbReference type="SMART" id="SM00248">
    <property type="entry name" value="ANK"/>
    <property type="match status" value="6"/>
</dbReference>
<dbReference type="EMBL" id="CP120627">
    <property type="protein sequence ID" value="WEW55977.1"/>
    <property type="molecule type" value="Genomic_DNA"/>
</dbReference>
<dbReference type="Gene3D" id="1.25.40.20">
    <property type="entry name" value="Ankyrin repeat-containing domain"/>
    <property type="match status" value="1"/>
</dbReference>